<protein>
    <submittedName>
        <fullName evidence="4">Adenylosuccinate lyase family protein</fullName>
    </submittedName>
</protein>
<gene>
    <name evidence="4" type="ORF">R7226_17970</name>
</gene>
<keyword evidence="1 4" id="KW-0456">Lyase</keyword>
<evidence type="ECO:0000259" key="3">
    <source>
        <dbReference type="SMART" id="SM00998"/>
    </source>
</evidence>
<dbReference type="SMART" id="SM00998">
    <property type="entry name" value="ADSL_C"/>
    <property type="match status" value="1"/>
</dbReference>
<reference evidence="5" key="1">
    <citation type="submission" date="2023-07" db="EMBL/GenBank/DDBJ databases">
        <title>Conexibacter stalactiti sp. nov., isolated from stalactites in a lava cave and emended description of the genus Conexibacter.</title>
        <authorList>
            <person name="Lee S.D."/>
        </authorList>
    </citation>
    <scope>NUCLEOTIDE SEQUENCE [LARGE SCALE GENOMIC DNA]</scope>
    <source>
        <strain evidence="5">KCTC 39840</strain>
    </source>
</reference>
<keyword evidence="5" id="KW-1185">Reference proteome</keyword>
<dbReference type="Proteomes" id="UP001284601">
    <property type="component" value="Unassembled WGS sequence"/>
</dbReference>
<dbReference type="InterPro" id="IPR000362">
    <property type="entry name" value="Fumarate_lyase_fam"/>
</dbReference>
<evidence type="ECO:0000313" key="5">
    <source>
        <dbReference type="Proteomes" id="UP001284601"/>
    </source>
</evidence>
<dbReference type="PRINTS" id="PR00145">
    <property type="entry name" value="ARGSUCLYASE"/>
</dbReference>
<accession>A0ABU4HSF3</accession>
<comment type="similarity">
    <text evidence="2">Belongs to the class-II fumarase/aspartase family.</text>
</comment>
<dbReference type="Pfam" id="PF10397">
    <property type="entry name" value="ADSL_C"/>
    <property type="match status" value="1"/>
</dbReference>
<dbReference type="PANTHER" id="PTHR43172">
    <property type="entry name" value="ADENYLOSUCCINATE LYASE"/>
    <property type="match status" value="1"/>
</dbReference>
<dbReference type="InterPro" id="IPR022761">
    <property type="entry name" value="Fumarate_lyase_N"/>
</dbReference>
<dbReference type="PANTHER" id="PTHR43172:SF2">
    <property type="entry name" value="ADENYLOSUCCINATE LYASE C-TERMINAL DOMAIN-CONTAINING PROTEIN"/>
    <property type="match status" value="1"/>
</dbReference>
<evidence type="ECO:0000256" key="2">
    <source>
        <dbReference type="ARBA" id="ARBA00034772"/>
    </source>
</evidence>
<name>A0ABU4HSF3_9ACTN</name>
<sequence length="460" mass="47940">MSTTSPFLLLERLYGDPEMAAIFSERATVRSWLRVEAALAAAQAEVGVLSPQQAEQIAGAAADADLVDLDALWHEARNVGYPIFPLVRQLTGALPDGAAGRVHYGATTQDIMDSGLALQLAEAVARLERLCDAFGDALVGHMQAHRHSTMAGRTHAQHAVPTTFGAKLAGYVAELARHRERLAALLPRVAVVSLAGAGGTNAALGSERDAIREGLAERLGLVDAGVPWHVARDGLAEFGAVAAMLAATAARFAREVIDLSRTEVQEVAEAAGHHRGASSTMPQKANPIGSEAVIGMSASAAALSAALYRAMESGHERAAGEWQIEWQVLPQVAVLAAGALATAHEVAAELRVDPQRMLRNLGATDGRVMAEAHMIAMAPQVGRERAHDLVYAAAQQSAAEDRPLAAVLAEHVSAAGLDAALAAPIAPADYVGDPDAVCDAALAAWQRPLSPHTTDDGALV</sequence>
<evidence type="ECO:0000313" key="4">
    <source>
        <dbReference type="EMBL" id="MDW5596241.1"/>
    </source>
</evidence>
<feature type="domain" description="Adenylosuccinate lyase C-terminal" evidence="3">
    <location>
        <begin position="365"/>
        <end position="442"/>
    </location>
</feature>
<organism evidence="4 5">
    <name type="scientific">Conexibacter stalactiti</name>
    <dbReference type="NCBI Taxonomy" id="1940611"/>
    <lineage>
        <taxon>Bacteria</taxon>
        <taxon>Bacillati</taxon>
        <taxon>Actinomycetota</taxon>
        <taxon>Thermoleophilia</taxon>
        <taxon>Solirubrobacterales</taxon>
        <taxon>Conexibacteraceae</taxon>
        <taxon>Conexibacter</taxon>
    </lineage>
</organism>
<dbReference type="GO" id="GO:0016829">
    <property type="term" value="F:lyase activity"/>
    <property type="evidence" value="ECO:0007669"/>
    <property type="project" value="UniProtKB-KW"/>
</dbReference>
<dbReference type="SUPFAM" id="SSF48557">
    <property type="entry name" value="L-aspartase-like"/>
    <property type="match status" value="1"/>
</dbReference>
<dbReference type="RefSeq" id="WP_318598623.1">
    <property type="nucleotide sequence ID" value="NZ_JAWSTH010000050.1"/>
</dbReference>
<dbReference type="InterPro" id="IPR019468">
    <property type="entry name" value="AdenyloSucc_lyase_C"/>
</dbReference>
<dbReference type="Gene3D" id="1.20.200.10">
    <property type="entry name" value="Fumarase/aspartase (Central domain)"/>
    <property type="match status" value="1"/>
</dbReference>
<dbReference type="CDD" id="cd01597">
    <property type="entry name" value="pCLME"/>
    <property type="match status" value="1"/>
</dbReference>
<dbReference type="Pfam" id="PF00206">
    <property type="entry name" value="Lyase_1"/>
    <property type="match status" value="1"/>
</dbReference>
<proteinExistence type="inferred from homology"/>
<dbReference type="EMBL" id="JAWSTH010000050">
    <property type="protein sequence ID" value="MDW5596241.1"/>
    <property type="molecule type" value="Genomic_DNA"/>
</dbReference>
<dbReference type="InterPro" id="IPR008948">
    <property type="entry name" value="L-Aspartase-like"/>
</dbReference>
<dbReference type="PRINTS" id="PR00149">
    <property type="entry name" value="FUMRATELYASE"/>
</dbReference>
<dbReference type="Gene3D" id="1.10.40.30">
    <property type="entry name" value="Fumarase/aspartase (C-terminal domain)"/>
    <property type="match status" value="1"/>
</dbReference>
<evidence type="ECO:0000256" key="1">
    <source>
        <dbReference type="ARBA" id="ARBA00023239"/>
    </source>
</evidence>
<comment type="caution">
    <text evidence="4">The sequence shown here is derived from an EMBL/GenBank/DDBJ whole genome shotgun (WGS) entry which is preliminary data.</text>
</comment>